<dbReference type="Pfam" id="PF25597">
    <property type="entry name" value="SH3_retrovirus"/>
    <property type="match status" value="1"/>
</dbReference>
<dbReference type="GO" id="GO:0015074">
    <property type="term" value="P:DNA integration"/>
    <property type="evidence" value="ECO:0007669"/>
    <property type="project" value="InterPro"/>
</dbReference>
<name>A0A5B6VZA0_9ROSI</name>
<gene>
    <name evidence="2" type="ORF">EPI10_024551</name>
</gene>
<reference evidence="3" key="1">
    <citation type="journal article" date="2019" name="Plant Biotechnol. J.">
        <title>Genome sequencing of the Australian wild diploid species Gossypium australe highlights disease resistance and delayed gland morphogenesis.</title>
        <authorList>
            <person name="Cai Y."/>
            <person name="Cai X."/>
            <person name="Wang Q."/>
            <person name="Wang P."/>
            <person name="Zhang Y."/>
            <person name="Cai C."/>
            <person name="Xu Y."/>
            <person name="Wang K."/>
            <person name="Zhou Z."/>
            <person name="Wang C."/>
            <person name="Geng S."/>
            <person name="Li B."/>
            <person name="Dong Q."/>
            <person name="Hou Y."/>
            <person name="Wang H."/>
            <person name="Ai P."/>
            <person name="Liu Z."/>
            <person name="Yi F."/>
            <person name="Sun M."/>
            <person name="An G."/>
            <person name="Cheng J."/>
            <person name="Zhang Y."/>
            <person name="Shi Q."/>
            <person name="Xie Y."/>
            <person name="Shi X."/>
            <person name="Chang Y."/>
            <person name="Huang F."/>
            <person name="Chen Y."/>
            <person name="Hong S."/>
            <person name="Mi L."/>
            <person name="Sun Q."/>
            <person name="Zhang L."/>
            <person name="Zhou B."/>
            <person name="Peng R."/>
            <person name="Zhang X."/>
            <person name="Liu F."/>
        </authorList>
    </citation>
    <scope>NUCLEOTIDE SEQUENCE [LARGE SCALE GENOMIC DNA]</scope>
    <source>
        <strain evidence="3">cv. PA1801</strain>
    </source>
</reference>
<dbReference type="PANTHER" id="PTHR42648">
    <property type="entry name" value="TRANSPOSASE, PUTATIVE-RELATED"/>
    <property type="match status" value="1"/>
</dbReference>
<accession>A0A5B6VZA0</accession>
<feature type="domain" description="Integrase catalytic" evidence="1">
    <location>
        <begin position="1"/>
        <end position="45"/>
    </location>
</feature>
<proteinExistence type="predicted"/>
<dbReference type="EMBL" id="SMMG02000005">
    <property type="protein sequence ID" value="KAA3474245.1"/>
    <property type="molecule type" value="Genomic_DNA"/>
</dbReference>
<dbReference type="GO" id="GO:0003676">
    <property type="term" value="F:nucleic acid binding"/>
    <property type="evidence" value="ECO:0007669"/>
    <property type="project" value="InterPro"/>
</dbReference>
<evidence type="ECO:0000313" key="3">
    <source>
        <dbReference type="Proteomes" id="UP000325315"/>
    </source>
</evidence>
<sequence length="220" mass="25735">MFDNGTEYTLDKFKSYCEEVGIHHQLTNIYIPQQNGVYKGKTRFLLVKQIANQGCEGEDSIEAWFRYKPSISHLKVFDCICFVHVLLVKRSKLERRSQSRIFLRYSSNKNRYMIYYPFPKKIVVSKDVAFDEEKTWKSDAPEAQMLKQGELEQVLQSTNDQTEEEDFDDIPVRGTRPIAEIYQRANVAVLEPASFEEVEPIKGWIDAMRVELNMICNNQT</sequence>
<keyword evidence="3" id="KW-1185">Reference proteome</keyword>
<dbReference type="InterPro" id="IPR036397">
    <property type="entry name" value="RNaseH_sf"/>
</dbReference>
<organism evidence="2 3">
    <name type="scientific">Gossypium australe</name>
    <dbReference type="NCBI Taxonomy" id="47621"/>
    <lineage>
        <taxon>Eukaryota</taxon>
        <taxon>Viridiplantae</taxon>
        <taxon>Streptophyta</taxon>
        <taxon>Embryophyta</taxon>
        <taxon>Tracheophyta</taxon>
        <taxon>Spermatophyta</taxon>
        <taxon>Magnoliopsida</taxon>
        <taxon>eudicotyledons</taxon>
        <taxon>Gunneridae</taxon>
        <taxon>Pentapetalae</taxon>
        <taxon>rosids</taxon>
        <taxon>malvids</taxon>
        <taxon>Malvales</taxon>
        <taxon>Malvaceae</taxon>
        <taxon>Malvoideae</taxon>
        <taxon>Gossypium</taxon>
    </lineage>
</organism>
<dbReference type="AlphaFoldDB" id="A0A5B6VZA0"/>
<dbReference type="OrthoDB" id="1002641at2759"/>
<comment type="caution">
    <text evidence="2">The sequence shown here is derived from an EMBL/GenBank/DDBJ whole genome shotgun (WGS) entry which is preliminary data.</text>
</comment>
<protein>
    <submittedName>
        <fullName evidence="2">Retrovirus-related Pol polyprotein from transposon TNT 1-94</fullName>
    </submittedName>
</protein>
<dbReference type="SUPFAM" id="SSF53098">
    <property type="entry name" value="Ribonuclease H-like"/>
    <property type="match status" value="1"/>
</dbReference>
<dbReference type="InterPro" id="IPR012337">
    <property type="entry name" value="RNaseH-like_sf"/>
</dbReference>
<dbReference type="PANTHER" id="PTHR42648:SF18">
    <property type="entry name" value="RETROTRANSPOSON, UNCLASSIFIED-LIKE PROTEIN"/>
    <property type="match status" value="1"/>
</dbReference>
<dbReference type="Proteomes" id="UP000325315">
    <property type="component" value="Unassembled WGS sequence"/>
</dbReference>
<dbReference type="PROSITE" id="PS50994">
    <property type="entry name" value="INTEGRASE"/>
    <property type="match status" value="1"/>
</dbReference>
<dbReference type="InterPro" id="IPR001584">
    <property type="entry name" value="Integrase_cat-core"/>
</dbReference>
<evidence type="ECO:0000313" key="2">
    <source>
        <dbReference type="EMBL" id="KAA3474245.1"/>
    </source>
</evidence>
<dbReference type="InterPro" id="IPR039537">
    <property type="entry name" value="Retrotran_Ty1/copia-like"/>
</dbReference>
<dbReference type="InterPro" id="IPR057670">
    <property type="entry name" value="SH3_retrovirus"/>
</dbReference>
<evidence type="ECO:0000259" key="1">
    <source>
        <dbReference type="PROSITE" id="PS50994"/>
    </source>
</evidence>
<dbReference type="Gene3D" id="3.30.420.10">
    <property type="entry name" value="Ribonuclease H-like superfamily/Ribonuclease H"/>
    <property type="match status" value="1"/>
</dbReference>